<reference evidence="3 4" key="1">
    <citation type="submission" date="2015-09" db="EMBL/GenBank/DDBJ databases">
        <title>Genome sequence of Acetobacterium wieringae DSM 1911.</title>
        <authorList>
            <person name="Poehlein A."/>
            <person name="Bengelsdorf F.R."/>
            <person name="Schiel-Bengelsdorf B."/>
            <person name="Duerre P."/>
            <person name="Daniel R."/>
        </authorList>
    </citation>
    <scope>NUCLEOTIDE SEQUENCE [LARGE SCALE GENOMIC DNA]</scope>
    <source>
        <strain evidence="3 4">DSM 1911</strain>
    </source>
</reference>
<name>A0A1F2PG23_9FIRM</name>
<dbReference type="Proteomes" id="UP000176244">
    <property type="component" value="Unassembled WGS sequence"/>
</dbReference>
<keyword evidence="1" id="KW-0472">Membrane</keyword>
<evidence type="ECO:0000259" key="2">
    <source>
        <dbReference type="Pfam" id="PF10882"/>
    </source>
</evidence>
<feature type="domain" description="Bacterial Pleckstrin homology" evidence="2">
    <location>
        <begin position="87"/>
        <end position="173"/>
    </location>
</feature>
<keyword evidence="1" id="KW-0812">Transmembrane</keyword>
<comment type="caution">
    <text evidence="3">The sequence shown here is derived from an EMBL/GenBank/DDBJ whole genome shotgun (WGS) entry which is preliminary data.</text>
</comment>
<dbReference type="AlphaFoldDB" id="A0A1F2PG23"/>
<dbReference type="EMBL" id="LKEU01000033">
    <property type="protein sequence ID" value="OFV70273.1"/>
    <property type="molecule type" value="Genomic_DNA"/>
</dbReference>
<gene>
    <name evidence="3" type="ORF">ACWI_24790</name>
</gene>
<keyword evidence="1" id="KW-1133">Transmembrane helix</keyword>
<dbReference type="InterPro" id="IPR027783">
    <property type="entry name" value="Bacterial_PH-related"/>
</dbReference>
<evidence type="ECO:0000313" key="3">
    <source>
        <dbReference type="EMBL" id="OFV70273.1"/>
    </source>
</evidence>
<dbReference type="STRING" id="52694.ACWI_24790"/>
<evidence type="ECO:0000313" key="4">
    <source>
        <dbReference type="Proteomes" id="UP000176244"/>
    </source>
</evidence>
<protein>
    <recommendedName>
        <fullName evidence="2">Bacterial Pleckstrin homology domain-containing protein</fullName>
    </recommendedName>
</protein>
<evidence type="ECO:0000256" key="1">
    <source>
        <dbReference type="SAM" id="Phobius"/>
    </source>
</evidence>
<accession>A0A1F2PG23</accession>
<sequence length="180" mass="19981">MTYFVSLLHTINPLFFALLAVLALLLWKAIYTFKTYPDDPELRRNAIKEMSVGGLVLVLILGIFVVVPLVAGITVKDDELSLRLPTGFTYETYPEADILSAKIVSLDQSEYAIVSKVVGTETRAYREGIFLLQNGTEAAVFANGNTAILVETPNRILLLGPDRFDDFVKNFSEKLIPVQP</sequence>
<organism evidence="3 4">
    <name type="scientific">Acetobacterium wieringae</name>
    <dbReference type="NCBI Taxonomy" id="52694"/>
    <lineage>
        <taxon>Bacteria</taxon>
        <taxon>Bacillati</taxon>
        <taxon>Bacillota</taxon>
        <taxon>Clostridia</taxon>
        <taxon>Eubacteriales</taxon>
        <taxon>Eubacteriaceae</taxon>
        <taxon>Acetobacterium</taxon>
    </lineage>
</organism>
<feature type="transmembrane region" description="Helical" evidence="1">
    <location>
        <begin position="12"/>
        <end position="31"/>
    </location>
</feature>
<dbReference type="Pfam" id="PF10882">
    <property type="entry name" value="bPH_5"/>
    <property type="match status" value="1"/>
</dbReference>
<feature type="transmembrane region" description="Helical" evidence="1">
    <location>
        <begin position="52"/>
        <end position="75"/>
    </location>
</feature>
<dbReference type="OrthoDB" id="1778146at2"/>
<proteinExistence type="predicted"/>